<dbReference type="GO" id="GO:0045292">
    <property type="term" value="P:mRNA cis splicing, via spliceosome"/>
    <property type="evidence" value="ECO:0007669"/>
    <property type="project" value="TreeGrafter"/>
</dbReference>
<proteinExistence type="inferred from homology"/>
<comment type="subcellular location">
    <subcellularLocation>
        <location evidence="2">Cytoplasm</location>
    </subcellularLocation>
    <subcellularLocation>
        <location evidence="1">Nucleus</location>
    </subcellularLocation>
</comment>
<dbReference type="InterPro" id="IPR039924">
    <property type="entry name" value="ICln/Lot5/Saf5"/>
</dbReference>
<dbReference type="GO" id="GO:0005829">
    <property type="term" value="C:cytosol"/>
    <property type="evidence" value="ECO:0007669"/>
    <property type="project" value="InterPro"/>
</dbReference>
<dbReference type="OrthoDB" id="19714at2759"/>
<dbReference type="GO" id="GO:0005886">
    <property type="term" value="C:plasma membrane"/>
    <property type="evidence" value="ECO:0007669"/>
    <property type="project" value="InterPro"/>
</dbReference>
<keyword evidence="10" id="KW-1185">Reference proteome</keyword>
<evidence type="ECO:0000256" key="2">
    <source>
        <dbReference type="ARBA" id="ARBA00004496"/>
    </source>
</evidence>
<dbReference type="GO" id="GO:0005681">
    <property type="term" value="C:spliceosomal complex"/>
    <property type="evidence" value="ECO:0007669"/>
    <property type="project" value="TreeGrafter"/>
</dbReference>
<dbReference type="GO" id="GO:0034709">
    <property type="term" value="C:methylosome"/>
    <property type="evidence" value="ECO:0007669"/>
    <property type="project" value="InterPro"/>
</dbReference>
<protein>
    <recommendedName>
        <fullName evidence="4">Methylosome subunit pICln</fullName>
    </recommendedName>
</protein>
<evidence type="ECO:0000313" key="9">
    <source>
        <dbReference type="EMBL" id="GFT59643.1"/>
    </source>
</evidence>
<dbReference type="PRINTS" id="PR01348">
    <property type="entry name" value="ICLNCHANNEL"/>
</dbReference>
<comment type="caution">
    <text evidence="9">The sequence shown here is derived from an EMBL/GenBank/DDBJ whole genome shotgun (WGS) entry which is preliminary data.</text>
</comment>
<dbReference type="GO" id="GO:0006821">
    <property type="term" value="P:chloride transport"/>
    <property type="evidence" value="ECO:0007669"/>
    <property type="project" value="InterPro"/>
</dbReference>
<evidence type="ECO:0000256" key="8">
    <source>
        <dbReference type="SAM" id="MobiDB-lite"/>
    </source>
</evidence>
<dbReference type="EMBL" id="BMAW01018698">
    <property type="protein sequence ID" value="GFT59643.1"/>
    <property type="molecule type" value="Genomic_DNA"/>
</dbReference>
<dbReference type="InterPro" id="IPR003521">
    <property type="entry name" value="ICln"/>
</dbReference>
<dbReference type="GO" id="GO:0000387">
    <property type="term" value="P:spliceosomal snRNP assembly"/>
    <property type="evidence" value="ECO:0007669"/>
    <property type="project" value="InterPro"/>
</dbReference>
<evidence type="ECO:0000256" key="5">
    <source>
        <dbReference type="ARBA" id="ARBA00022490"/>
    </source>
</evidence>
<reference evidence="9" key="1">
    <citation type="submission" date="2020-08" db="EMBL/GenBank/DDBJ databases">
        <title>Multicomponent nature underlies the extraordinary mechanical properties of spider dragline silk.</title>
        <authorList>
            <person name="Kono N."/>
            <person name="Nakamura H."/>
            <person name="Mori M."/>
            <person name="Yoshida Y."/>
            <person name="Ohtoshi R."/>
            <person name="Malay A.D."/>
            <person name="Moran D.A.P."/>
            <person name="Tomita M."/>
            <person name="Numata K."/>
            <person name="Arakawa K."/>
        </authorList>
    </citation>
    <scope>NUCLEOTIDE SEQUENCE</scope>
</reference>
<feature type="compositionally biased region" description="Acidic residues" evidence="8">
    <location>
        <begin position="165"/>
        <end position="192"/>
    </location>
</feature>
<evidence type="ECO:0000256" key="6">
    <source>
        <dbReference type="ARBA" id="ARBA00023242"/>
    </source>
</evidence>
<name>A0A8X6PDR4_NEPPI</name>
<dbReference type="PANTHER" id="PTHR21399:SF0">
    <property type="entry name" value="METHYLOSOME SUBUNIT PICLN"/>
    <property type="match status" value="1"/>
</dbReference>
<dbReference type="Gene3D" id="2.30.29.30">
    <property type="entry name" value="Pleckstrin-homology domain (PH domain)/Phosphotyrosine-binding domain (PTB)"/>
    <property type="match status" value="1"/>
</dbReference>
<evidence type="ECO:0000256" key="3">
    <source>
        <dbReference type="ARBA" id="ARBA00007054"/>
    </source>
</evidence>
<dbReference type="PANTHER" id="PTHR21399">
    <property type="entry name" value="CHLORIDE CONDUCTANCE REGULATORY PROTEIN ICLN"/>
    <property type="match status" value="1"/>
</dbReference>
<comment type="function">
    <text evidence="7">Involved in both the assembly of spliceosomal snRNPs and the methylation of Sm proteins. Chaperone that regulates the assembly of spliceosomal U1, U2, U4 and U5 small nuclear ribonucleoproteins (snRNPs), the building blocks of the spliceosome, and thereby plays an important role in the splicing of cellular pre-mRNAs. Most spliceosomal snRNPs contain a common set of Sm proteins SNRPB, SNRPD1, SNRPD2, SNRPD3, SNRPE, SNRPF and SNRPG that assemble in a heptameric protein ring on the Sm site of the small nuclear RNA to form the core snRNP (Sm core). In the cytosol, the Sm proteins SNRPD1, SNRPD2, SNRPE, SNRPF and SNRPG are trapped in an inactive 6S pICln-Sm complex by the chaperone CLNS1A that controls the assembly of the core snRNP. Dissociation by the SMN complex of CLNS1A from the trapped Sm proteins and their transfer to an SMN-Sm complex triggers the assembly of core snRNPs and their transport to the nucleus.</text>
</comment>
<evidence type="ECO:0000256" key="1">
    <source>
        <dbReference type="ARBA" id="ARBA00004123"/>
    </source>
</evidence>
<evidence type="ECO:0000256" key="4">
    <source>
        <dbReference type="ARBA" id="ARBA00015653"/>
    </source>
</evidence>
<keyword evidence="6" id="KW-0539">Nucleus</keyword>
<evidence type="ECO:0000256" key="7">
    <source>
        <dbReference type="ARBA" id="ARBA00045890"/>
    </source>
</evidence>
<accession>A0A8X6PDR4</accession>
<sequence>MWRERFFCKKKLGKMVLMRNFPAPTEGVHHVQPDTRVFFESVCLGKGTLYVSESVLCWLSNDGEGFSFTYPSIRAHAITYDPKAFPEPCVFMITDEGIEQRDDPNELLNAVNDMNVDSDSDSDDDDDEDTPREIYFVPDDSNILQAVFTAIQECSALNPSPGDQSLDDDDSDEDTDDDSAEVSNEQFEDAEF</sequence>
<dbReference type="AlphaFoldDB" id="A0A8X6PDR4"/>
<feature type="compositionally biased region" description="Acidic residues" evidence="8">
    <location>
        <begin position="116"/>
        <end position="130"/>
    </location>
</feature>
<dbReference type="InterPro" id="IPR011993">
    <property type="entry name" value="PH-like_dom_sf"/>
</dbReference>
<feature type="region of interest" description="Disordered" evidence="8">
    <location>
        <begin position="113"/>
        <end position="132"/>
    </location>
</feature>
<dbReference type="Proteomes" id="UP000887013">
    <property type="component" value="Unassembled WGS sequence"/>
</dbReference>
<organism evidence="9 10">
    <name type="scientific">Nephila pilipes</name>
    <name type="common">Giant wood spider</name>
    <name type="synonym">Nephila maculata</name>
    <dbReference type="NCBI Taxonomy" id="299642"/>
    <lineage>
        <taxon>Eukaryota</taxon>
        <taxon>Metazoa</taxon>
        <taxon>Ecdysozoa</taxon>
        <taxon>Arthropoda</taxon>
        <taxon>Chelicerata</taxon>
        <taxon>Arachnida</taxon>
        <taxon>Araneae</taxon>
        <taxon>Araneomorphae</taxon>
        <taxon>Entelegynae</taxon>
        <taxon>Araneoidea</taxon>
        <taxon>Nephilidae</taxon>
        <taxon>Nephila</taxon>
    </lineage>
</organism>
<keyword evidence="5" id="KW-0963">Cytoplasm</keyword>
<gene>
    <name evidence="9" type="primary">CLNS1A_1</name>
    <name evidence="9" type="ORF">NPIL_131991</name>
</gene>
<dbReference type="GO" id="GO:0034715">
    <property type="term" value="C:pICln-Sm protein complex"/>
    <property type="evidence" value="ECO:0007669"/>
    <property type="project" value="InterPro"/>
</dbReference>
<feature type="region of interest" description="Disordered" evidence="8">
    <location>
        <begin position="154"/>
        <end position="192"/>
    </location>
</feature>
<dbReference type="GO" id="GO:0006884">
    <property type="term" value="P:cell volume homeostasis"/>
    <property type="evidence" value="ECO:0007669"/>
    <property type="project" value="InterPro"/>
</dbReference>
<comment type="similarity">
    <text evidence="3">Belongs to the pICln (TC 1.A.47) family.</text>
</comment>
<dbReference type="Pfam" id="PF03517">
    <property type="entry name" value="Voldacs"/>
    <property type="match status" value="1"/>
</dbReference>
<evidence type="ECO:0000313" key="10">
    <source>
        <dbReference type="Proteomes" id="UP000887013"/>
    </source>
</evidence>